<keyword evidence="4 12" id="KW-0285">Flavoprotein</keyword>
<evidence type="ECO:0000259" key="13">
    <source>
        <dbReference type="Pfam" id="PF01207"/>
    </source>
</evidence>
<dbReference type="InterPro" id="IPR004652">
    <property type="entry name" value="DusB-like"/>
</dbReference>
<dbReference type="InterPro" id="IPR035587">
    <property type="entry name" value="DUS-like_FMN-bd"/>
</dbReference>
<keyword evidence="8" id="KW-0694">RNA-binding</keyword>
<comment type="caution">
    <text evidence="14">The sequence shown here is derived from an EMBL/GenBank/DDBJ whole genome shotgun (WGS) entry which is preliminary data.</text>
</comment>
<comment type="cofactor">
    <cofactor evidence="1 12">
        <name>FMN</name>
        <dbReference type="ChEBI" id="CHEBI:58210"/>
    </cofactor>
</comment>
<reference evidence="14 15" key="1">
    <citation type="submission" date="2022-08" db="EMBL/GenBank/DDBJ databases">
        <title>Proteogenomics of the novel Dehalobacterium formicoaceticum strain EZ94 highlights a key role of methyltransferases during anaerobic dichloromethane degradation.</title>
        <authorList>
            <person name="Wasmund K."/>
        </authorList>
    </citation>
    <scope>NUCLEOTIDE SEQUENCE [LARGE SCALE GENOMIC DNA]</scope>
    <source>
        <strain evidence="14 15">EZ94</strain>
    </source>
</reference>
<comment type="catalytic activity">
    <reaction evidence="11">
        <text>a 5,6-dihydrouridine in tRNA + NAD(+) = a uridine in tRNA + NADH + H(+)</text>
        <dbReference type="Rhea" id="RHEA:54452"/>
        <dbReference type="Rhea" id="RHEA-COMP:13339"/>
        <dbReference type="Rhea" id="RHEA-COMP:13887"/>
        <dbReference type="ChEBI" id="CHEBI:15378"/>
        <dbReference type="ChEBI" id="CHEBI:57540"/>
        <dbReference type="ChEBI" id="CHEBI:57945"/>
        <dbReference type="ChEBI" id="CHEBI:65315"/>
        <dbReference type="ChEBI" id="CHEBI:74443"/>
    </reaction>
</comment>
<dbReference type="EC" id="1.3.1.-" evidence="12"/>
<evidence type="ECO:0000256" key="1">
    <source>
        <dbReference type="ARBA" id="ARBA00001917"/>
    </source>
</evidence>
<dbReference type="SUPFAM" id="SSF51395">
    <property type="entry name" value="FMN-linked oxidoreductases"/>
    <property type="match status" value="1"/>
</dbReference>
<evidence type="ECO:0000256" key="9">
    <source>
        <dbReference type="ARBA" id="ARBA00023002"/>
    </source>
</evidence>
<evidence type="ECO:0000256" key="7">
    <source>
        <dbReference type="ARBA" id="ARBA00022857"/>
    </source>
</evidence>
<dbReference type="NCBIfam" id="TIGR00737">
    <property type="entry name" value="nifR3_yhdG"/>
    <property type="match status" value="1"/>
</dbReference>
<dbReference type="Pfam" id="PF01207">
    <property type="entry name" value="Dus"/>
    <property type="match status" value="1"/>
</dbReference>
<keyword evidence="7" id="KW-0521">NADP</keyword>
<dbReference type="GO" id="GO:0016491">
    <property type="term" value="F:oxidoreductase activity"/>
    <property type="evidence" value="ECO:0007669"/>
    <property type="project" value="UniProtKB-KW"/>
</dbReference>
<comment type="similarity">
    <text evidence="12">Belongs to the dus family.</text>
</comment>
<evidence type="ECO:0000313" key="15">
    <source>
        <dbReference type="Proteomes" id="UP001524944"/>
    </source>
</evidence>
<dbReference type="InterPro" id="IPR024036">
    <property type="entry name" value="tRNA-dHydroUridine_Synthase_C"/>
</dbReference>
<feature type="domain" description="DUS-like FMN-binding" evidence="13">
    <location>
        <begin position="14"/>
        <end position="309"/>
    </location>
</feature>
<evidence type="ECO:0000256" key="8">
    <source>
        <dbReference type="ARBA" id="ARBA00022884"/>
    </source>
</evidence>
<dbReference type="PIRSF" id="PIRSF006621">
    <property type="entry name" value="Dus"/>
    <property type="match status" value="1"/>
</dbReference>
<evidence type="ECO:0000256" key="4">
    <source>
        <dbReference type="ARBA" id="ARBA00022630"/>
    </source>
</evidence>
<dbReference type="PANTHER" id="PTHR45846">
    <property type="entry name" value="TRNA-DIHYDROURIDINE(47) SYNTHASE [NAD(P)(+)]-LIKE"/>
    <property type="match status" value="1"/>
</dbReference>
<evidence type="ECO:0000313" key="14">
    <source>
        <dbReference type="EMBL" id="MCR6545288.1"/>
    </source>
</evidence>
<dbReference type="Gene3D" id="3.20.20.70">
    <property type="entry name" value="Aldolase class I"/>
    <property type="match status" value="1"/>
</dbReference>
<dbReference type="InterPro" id="IPR018517">
    <property type="entry name" value="tRNA_hU_synthase_CS"/>
</dbReference>
<dbReference type="PROSITE" id="PS01136">
    <property type="entry name" value="UPF0034"/>
    <property type="match status" value="1"/>
</dbReference>
<gene>
    <name evidence="14" type="primary">dusB</name>
    <name evidence="14" type="ORF">NVS47_07125</name>
</gene>
<comment type="catalytic activity">
    <reaction evidence="10">
        <text>a 5,6-dihydrouridine in tRNA + NADP(+) = a uridine in tRNA + NADPH + H(+)</text>
        <dbReference type="Rhea" id="RHEA:23624"/>
        <dbReference type="Rhea" id="RHEA-COMP:13339"/>
        <dbReference type="Rhea" id="RHEA-COMP:13887"/>
        <dbReference type="ChEBI" id="CHEBI:15378"/>
        <dbReference type="ChEBI" id="CHEBI:57783"/>
        <dbReference type="ChEBI" id="CHEBI:58349"/>
        <dbReference type="ChEBI" id="CHEBI:65315"/>
        <dbReference type="ChEBI" id="CHEBI:74443"/>
    </reaction>
</comment>
<keyword evidence="6 12" id="KW-0819">tRNA processing</keyword>
<dbReference type="CDD" id="cd02801">
    <property type="entry name" value="DUS_like_FMN"/>
    <property type="match status" value="1"/>
</dbReference>
<dbReference type="Gene3D" id="1.10.1200.80">
    <property type="entry name" value="Putative flavin oxidoreducatase, domain 2"/>
    <property type="match status" value="1"/>
</dbReference>
<accession>A0ABT1Y3Z5</accession>
<evidence type="ECO:0000256" key="5">
    <source>
        <dbReference type="ARBA" id="ARBA00022643"/>
    </source>
</evidence>
<protein>
    <recommendedName>
        <fullName evidence="12">tRNA-dihydrouridine synthase</fullName>
        <ecNumber evidence="12">1.3.1.-</ecNumber>
    </recommendedName>
</protein>
<dbReference type="PANTHER" id="PTHR45846:SF1">
    <property type="entry name" value="TRNA-DIHYDROURIDINE(47) SYNTHASE [NAD(P)(+)]-LIKE"/>
    <property type="match status" value="1"/>
</dbReference>
<evidence type="ECO:0000256" key="10">
    <source>
        <dbReference type="ARBA" id="ARBA00048205"/>
    </source>
</evidence>
<dbReference type="InterPro" id="IPR013785">
    <property type="entry name" value="Aldolase_TIM"/>
</dbReference>
<dbReference type="EMBL" id="JANPWE010000003">
    <property type="protein sequence ID" value="MCR6545288.1"/>
    <property type="molecule type" value="Genomic_DNA"/>
</dbReference>
<sequence length="317" mass="34401">MKIGSLALANPVITAPMAGITDKAFREILKSMGSGMVSAEMVSDKALTYGNRNTLELLDIQGEAYPLCVQIFGSEPDVMAEAAVIVAEIGAHVIDINMGCPAPKIVRNREGSALMRHPILAGEIIQSVVQAVQVPVTVKMRKGWDESSVNALEIAQIAEKMGAAAVTVHGRTRDQFYSGQADWSIIRRVKQAVAIPVIGNGDIWSAEDGLRMMEATGCDGVMIARGMLGNPWLVQNTVAMLKDGGETAAPDLEVRMALARAHLARVVELKGEVQGIKQMRKHLAWYIRGIRDASRIRTEINRITRQADLDRLLLSLV</sequence>
<name>A0ABT1Y3Z5_9FIRM</name>
<keyword evidence="5 12" id="KW-0288">FMN</keyword>
<keyword evidence="3" id="KW-0820">tRNA-binding</keyword>
<evidence type="ECO:0000256" key="3">
    <source>
        <dbReference type="ARBA" id="ARBA00022555"/>
    </source>
</evidence>
<proteinExistence type="inferred from homology"/>
<evidence type="ECO:0000256" key="11">
    <source>
        <dbReference type="ARBA" id="ARBA00048802"/>
    </source>
</evidence>
<dbReference type="InterPro" id="IPR001269">
    <property type="entry name" value="DUS_fam"/>
</dbReference>
<keyword evidence="9 12" id="KW-0560">Oxidoreductase</keyword>
<evidence type="ECO:0000256" key="12">
    <source>
        <dbReference type="PIRNR" id="PIRNR006621"/>
    </source>
</evidence>
<dbReference type="RefSeq" id="WP_257912938.1">
    <property type="nucleotide sequence ID" value="NZ_JANPWE010000003.1"/>
</dbReference>
<evidence type="ECO:0000256" key="2">
    <source>
        <dbReference type="ARBA" id="ARBA00002790"/>
    </source>
</evidence>
<organism evidence="14 15">
    <name type="scientific">Dehalobacterium formicoaceticum</name>
    <dbReference type="NCBI Taxonomy" id="51515"/>
    <lineage>
        <taxon>Bacteria</taxon>
        <taxon>Bacillati</taxon>
        <taxon>Bacillota</taxon>
        <taxon>Clostridia</taxon>
        <taxon>Eubacteriales</taxon>
        <taxon>Peptococcaceae</taxon>
        <taxon>Dehalobacterium</taxon>
    </lineage>
</organism>
<evidence type="ECO:0000256" key="6">
    <source>
        <dbReference type="ARBA" id="ARBA00022694"/>
    </source>
</evidence>
<dbReference type="Proteomes" id="UP001524944">
    <property type="component" value="Unassembled WGS sequence"/>
</dbReference>
<comment type="function">
    <text evidence="2 12">Catalyzes the synthesis of 5,6-dihydrouridine (D), a modified base found in the D-loop of most tRNAs, via the reduction of the C5-C6 double bond in target uridines.</text>
</comment>
<keyword evidence="15" id="KW-1185">Reference proteome</keyword>